<dbReference type="Proteomes" id="UP000694541">
    <property type="component" value="Unplaced"/>
</dbReference>
<reference evidence="2" key="1">
    <citation type="submission" date="2025-08" db="UniProtKB">
        <authorList>
            <consortium name="Ensembl"/>
        </authorList>
    </citation>
    <scope>IDENTIFICATION</scope>
</reference>
<proteinExistence type="predicted"/>
<sequence>LAVLHPPLPVGTMPRGAPNPRAMAESSLGQSGVTGRGCSVRSIPWARSPVTLQPCSDTAPLPCQWDI</sequence>
<evidence type="ECO:0000313" key="3">
    <source>
        <dbReference type="Proteomes" id="UP000694541"/>
    </source>
</evidence>
<accession>A0A8B9MUI7</accession>
<dbReference type="Ensembl" id="ENSANIT00000012797.1">
    <property type="protein sequence ID" value="ENSANIP00000012368.1"/>
    <property type="gene ID" value="ENSANIG00000008371.1"/>
</dbReference>
<name>A0A8B9MUI7_9AVES</name>
<keyword evidence="3" id="KW-1185">Reference proteome</keyword>
<feature type="region of interest" description="Disordered" evidence="1">
    <location>
        <begin position="1"/>
        <end position="35"/>
    </location>
</feature>
<organism evidence="2 3">
    <name type="scientific">Accipiter nisus</name>
    <name type="common">Eurasian sparrowhawk</name>
    <dbReference type="NCBI Taxonomy" id="211598"/>
    <lineage>
        <taxon>Eukaryota</taxon>
        <taxon>Metazoa</taxon>
        <taxon>Chordata</taxon>
        <taxon>Craniata</taxon>
        <taxon>Vertebrata</taxon>
        <taxon>Euteleostomi</taxon>
        <taxon>Archelosauria</taxon>
        <taxon>Archosauria</taxon>
        <taxon>Dinosauria</taxon>
        <taxon>Saurischia</taxon>
        <taxon>Theropoda</taxon>
        <taxon>Coelurosauria</taxon>
        <taxon>Aves</taxon>
        <taxon>Neognathae</taxon>
        <taxon>Neoaves</taxon>
        <taxon>Telluraves</taxon>
        <taxon>Accipitrimorphae</taxon>
        <taxon>Accipitriformes</taxon>
        <taxon>Accipitridae</taxon>
        <taxon>Accipitrinae</taxon>
        <taxon>Accipiter</taxon>
    </lineage>
</organism>
<reference evidence="2" key="2">
    <citation type="submission" date="2025-09" db="UniProtKB">
        <authorList>
            <consortium name="Ensembl"/>
        </authorList>
    </citation>
    <scope>IDENTIFICATION</scope>
</reference>
<evidence type="ECO:0000313" key="2">
    <source>
        <dbReference type="Ensembl" id="ENSANIP00000012368.1"/>
    </source>
</evidence>
<dbReference type="AlphaFoldDB" id="A0A8B9MUI7"/>
<protein>
    <submittedName>
        <fullName evidence="2">Uncharacterized protein</fullName>
    </submittedName>
</protein>
<evidence type="ECO:0000256" key="1">
    <source>
        <dbReference type="SAM" id="MobiDB-lite"/>
    </source>
</evidence>